<dbReference type="SMART" id="SM00174">
    <property type="entry name" value="RHO"/>
    <property type="match status" value="1"/>
</dbReference>
<dbReference type="GO" id="GO:0005525">
    <property type="term" value="F:GTP binding"/>
    <property type="evidence" value="ECO:0007669"/>
    <property type="project" value="InterPro"/>
</dbReference>
<keyword evidence="3" id="KW-1185">Reference proteome</keyword>
<sequence>MNQNIDSRNNLAINESLNNVNTDTLPCDVNRSDVKTVKVSAGKSKKNAMQNNPSYHVKVVITGDLNVGKTSLIKALVGPEHDSVIKGQRTGRVKTEFRRTDNNIKMDIWDTAGQERYRSLTASYYRGAHGCLIMFDLTKHHTFENVTSWLTDLRQYTTNPEKISTILVGTRCHAKRREVGKEKAEAFAEHVGLPYIEVSSEEDINVREVFDLLSDNILQTLKRHPSLLMVPTMSTKLSDNDSKKKMFWCSC</sequence>
<dbReference type="SMART" id="SM00173">
    <property type="entry name" value="RAS"/>
    <property type="match status" value="1"/>
</dbReference>
<dbReference type="OrthoDB" id="10027888at2759"/>
<reference evidence="2" key="1">
    <citation type="submission" date="2018-11" db="EMBL/GenBank/DDBJ databases">
        <authorList>
            <person name="Alioto T."/>
            <person name="Alioto T."/>
        </authorList>
    </citation>
    <scope>NUCLEOTIDE SEQUENCE</scope>
</reference>
<evidence type="ECO:0000313" key="3">
    <source>
        <dbReference type="Proteomes" id="UP000596742"/>
    </source>
</evidence>
<dbReference type="EMBL" id="UYJE01001527">
    <property type="protein sequence ID" value="VDI02873.1"/>
    <property type="molecule type" value="Genomic_DNA"/>
</dbReference>
<organism evidence="2 3">
    <name type="scientific">Mytilus galloprovincialis</name>
    <name type="common">Mediterranean mussel</name>
    <dbReference type="NCBI Taxonomy" id="29158"/>
    <lineage>
        <taxon>Eukaryota</taxon>
        <taxon>Metazoa</taxon>
        <taxon>Spiralia</taxon>
        <taxon>Lophotrochozoa</taxon>
        <taxon>Mollusca</taxon>
        <taxon>Bivalvia</taxon>
        <taxon>Autobranchia</taxon>
        <taxon>Pteriomorphia</taxon>
        <taxon>Mytilida</taxon>
        <taxon>Mytiloidea</taxon>
        <taxon>Mytilidae</taxon>
        <taxon>Mytilinae</taxon>
        <taxon>Mytilus</taxon>
    </lineage>
</organism>
<dbReference type="AlphaFoldDB" id="A0A8B6CAZ7"/>
<accession>A0A8B6CAZ7</accession>
<evidence type="ECO:0000256" key="1">
    <source>
        <dbReference type="ARBA" id="ARBA00006270"/>
    </source>
</evidence>
<dbReference type="PANTHER" id="PTHR47979">
    <property type="entry name" value="DRAB11-RELATED"/>
    <property type="match status" value="1"/>
</dbReference>
<dbReference type="Pfam" id="PF00071">
    <property type="entry name" value="Ras"/>
    <property type="match status" value="1"/>
</dbReference>
<dbReference type="Proteomes" id="UP000596742">
    <property type="component" value="Unassembled WGS sequence"/>
</dbReference>
<dbReference type="SUPFAM" id="SSF52540">
    <property type="entry name" value="P-loop containing nucleoside triphosphate hydrolases"/>
    <property type="match status" value="1"/>
</dbReference>
<dbReference type="SMART" id="SM00175">
    <property type="entry name" value="RAB"/>
    <property type="match status" value="1"/>
</dbReference>
<dbReference type="Gene3D" id="3.40.50.300">
    <property type="entry name" value="P-loop containing nucleotide triphosphate hydrolases"/>
    <property type="match status" value="1"/>
</dbReference>
<dbReference type="PROSITE" id="PS51421">
    <property type="entry name" value="RAS"/>
    <property type="match status" value="1"/>
</dbReference>
<dbReference type="InterPro" id="IPR050209">
    <property type="entry name" value="Rab_GTPases_membrane_traffic"/>
</dbReference>
<dbReference type="InterPro" id="IPR005225">
    <property type="entry name" value="Small_GTP-bd"/>
</dbReference>
<dbReference type="FunFam" id="3.40.50.300:FF:001447">
    <property type="entry name" value="Ras-related protein Rab-1B"/>
    <property type="match status" value="1"/>
</dbReference>
<dbReference type="InterPro" id="IPR001806">
    <property type="entry name" value="Small_GTPase"/>
</dbReference>
<dbReference type="PRINTS" id="PR00449">
    <property type="entry name" value="RASTRNSFRMNG"/>
</dbReference>
<comment type="similarity">
    <text evidence="1">Belongs to the small GTPase superfamily. Rab family.</text>
</comment>
<comment type="caution">
    <text evidence="2">The sequence shown here is derived from an EMBL/GenBank/DDBJ whole genome shotgun (WGS) entry which is preliminary data.</text>
</comment>
<dbReference type="GO" id="GO:0003924">
    <property type="term" value="F:GTPase activity"/>
    <property type="evidence" value="ECO:0007669"/>
    <property type="project" value="InterPro"/>
</dbReference>
<dbReference type="InterPro" id="IPR027417">
    <property type="entry name" value="P-loop_NTPase"/>
</dbReference>
<evidence type="ECO:0000313" key="2">
    <source>
        <dbReference type="EMBL" id="VDI02873.1"/>
    </source>
</evidence>
<dbReference type="CDD" id="cd00154">
    <property type="entry name" value="Rab"/>
    <property type="match status" value="1"/>
</dbReference>
<gene>
    <name evidence="2" type="ORF">MGAL_10B074388</name>
</gene>
<dbReference type="SMART" id="SM00176">
    <property type="entry name" value="RAN"/>
    <property type="match status" value="1"/>
</dbReference>
<dbReference type="PROSITE" id="PS51419">
    <property type="entry name" value="RAB"/>
    <property type="match status" value="1"/>
</dbReference>
<proteinExistence type="inferred from homology"/>
<dbReference type="NCBIfam" id="TIGR00231">
    <property type="entry name" value="small_GTP"/>
    <property type="match status" value="1"/>
</dbReference>
<name>A0A8B6CAZ7_MYTGA</name>
<protein>
    <submittedName>
        <fullName evidence="2">Uncharacterized protein</fullName>
    </submittedName>
</protein>